<name>A0ABN3A652_9ACTN</name>
<evidence type="ECO:0000313" key="2">
    <source>
        <dbReference type="Proteomes" id="UP001501771"/>
    </source>
</evidence>
<dbReference type="RefSeq" id="WP_344156983.1">
    <property type="nucleotide sequence ID" value="NZ_BAAAQR010000016.1"/>
</dbReference>
<sequence>MPMPPPKPSTEGHRDRHVAHEMAQISRALTVNGPQHPADLARLVGAEYWEPGRFDRALAFAVTDGVVHRSADGTVATSTPLLR</sequence>
<comment type="caution">
    <text evidence="1">The sequence shown here is derived from an EMBL/GenBank/DDBJ whole genome shotgun (WGS) entry which is preliminary data.</text>
</comment>
<organism evidence="1 2">
    <name type="scientific">Nocardioides koreensis</name>
    <dbReference type="NCBI Taxonomy" id="433651"/>
    <lineage>
        <taxon>Bacteria</taxon>
        <taxon>Bacillati</taxon>
        <taxon>Actinomycetota</taxon>
        <taxon>Actinomycetes</taxon>
        <taxon>Propionibacteriales</taxon>
        <taxon>Nocardioidaceae</taxon>
        <taxon>Nocardioides</taxon>
    </lineage>
</organism>
<keyword evidence="2" id="KW-1185">Reference proteome</keyword>
<protein>
    <submittedName>
        <fullName evidence="1">Uncharacterized protein</fullName>
    </submittedName>
</protein>
<evidence type="ECO:0000313" key="1">
    <source>
        <dbReference type="EMBL" id="GAA2154740.1"/>
    </source>
</evidence>
<dbReference type="Proteomes" id="UP001501771">
    <property type="component" value="Unassembled WGS sequence"/>
</dbReference>
<dbReference type="EMBL" id="BAAAQR010000016">
    <property type="protein sequence ID" value="GAA2154740.1"/>
    <property type="molecule type" value="Genomic_DNA"/>
</dbReference>
<proteinExistence type="predicted"/>
<reference evidence="1 2" key="1">
    <citation type="journal article" date="2019" name="Int. J. Syst. Evol. Microbiol.">
        <title>The Global Catalogue of Microorganisms (GCM) 10K type strain sequencing project: providing services to taxonomists for standard genome sequencing and annotation.</title>
        <authorList>
            <consortium name="The Broad Institute Genomics Platform"/>
            <consortium name="The Broad Institute Genome Sequencing Center for Infectious Disease"/>
            <person name="Wu L."/>
            <person name="Ma J."/>
        </authorList>
    </citation>
    <scope>NUCLEOTIDE SEQUENCE [LARGE SCALE GENOMIC DNA]</scope>
    <source>
        <strain evidence="1 2">JCM 16022</strain>
    </source>
</reference>
<gene>
    <name evidence="1" type="ORF">GCM10009844_40920</name>
</gene>
<accession>A0ABN3A652</accession>